<keyword evidence="3" id="KW-1185">Reference proteome</keyword>
<reference evidence="2" key="1">
    <citation type="submission" date="2021-04" db="EMBL/GenBank/DDBJ databases">
        <authorList>
            <consortium name="Molecular Ecology Group"/>
        </authorList>
    </citation>
    <scope>NUCLEOTIDE SEQUENCE</scope>
</reference>
<organism evidence="2 3">
    <name type="scientific">Candidula unifasciata</name>
    <dbReference type="NCBI Taxonomy" id="100452"/>
    <lineage>
        <taxon>Eukaryota</taxon>
        <taxon>Metazoa</taxon>
        <taxon>Spiralia</taxon>
        <taxon>Lophotrochozoa</taxon>
        <taxon>Mollusca</taxon>
        <taxon>Gastropoda</taxon>
        <taxon>Heterobranchia</taxon>
        <taxon>Euthyneura</taxon>
        <taxon>Panpulmonata</taxon>
        <taxon>Eupulmonata</taxon>
        <taxon>Stylommatophora</taxon>
        <taxon>Helicina</taxon>
        <taxon>Helicoidea</taxon>
        <taxon>Geomitridae</taxon>
        <taxon>Candidula</taxon>
    </lineage>
</organism>
<evidence type="ECO:0000256" key="1">
    <source>
        <dbReference type="SAM" id="SignalP"/>
    </source>
</evidence>
<protein>
    <submittedName>
        <fullName evidence="2">Uncharacterized protein</fullName>
    </submittedName>
</protein>
<feature type="chain" id="PRO_5035765480" evidence="1">
    <location>
        <begin position="20"/>
        <end position="72"/>
    </location>
</feature>
<evidence type="ECO:0000313" key="2">
    <source>
        <dbReference type="EMBL" id="CAG5124368.1"/>
    </source>
</evidence>
<keyword evidence="1" id="KW-0732">Signal</keyword>
<dbReference type="AlphaFoldDB" id="A0A8S3Z834"/>
<feature type="signal peptide" evidence="1">
    <location>
        <begin position="1"/>
        <end position="19"/>
    </location>
</feature>
<comment type="caution">
    <text evidence="2">The sequence shown here is derived from an EMBL/GenBank/DDBJ whole genome shotgun (WGS) entry which is preliminary data.</text>
</comment>
<feature type="non-terminal residue" evidence="2">
    <location>
        <position position="1"/>
    </location>
</feature>
<evidence type="ECO:0000313" key="3">
    <source>
        <dbReference type="Proteomes" id="UP000678393"/>
    </source>
</evidence>
<dbReference type="Proteomes" id="UP000678393">
    <property type="component" value="Unassembled WGS sequence"/>
</dbReference>
<dbReference type="EMBL" id="CAJHNH020001771">
    <property type="protein sequence ID" value="CAG5124368.1"/>
    <property type="molecule type" value="Genomic_DNA"/>
</dbReference>
<name>A0A8S3Z834_9EUPU</name>
<proteinExistence type="predicted"/>
<gene>
    <name evidence="2" type="ORF">CUNI_LOCUS9926</name>
</gene>
<accession>A0A8S3Z834</accession>
<sequence length="72" mass="8442">MPLSVCWLSMTLLIAVVIGDFDQHFCSQRILNVEPDDNQGLKPTFDDNFYVFIEKKVNSTRNVIYEDEYFSM</sequence>